<protein>
    <submittedName>
        <fullName evidence="2">Uncharacterized protein</fullName>
    </submittedName>
</protein>
<dbReference type="AlphaFoldDB" id="A0A8E2FDR7"/>
<feature type="region of interest" description="Disordered" evidence="1">
    <location>
        <begin position="162"/>
        <end position="275"/>
    </location>
</feature>
<proteinExistence type="predicted"/>
<reference evidence="2 3" key="1">
    <citation type="journal article" date="2016" name="Nat. Commun.">
        <title>Ectomycorrhizal ecology is imprinted in the genome of the dominant symbiotic fungus Cenococcum geophilum.</title>
        <authorList>
            <consortium name="DOE Joint Genome Institute"/>
            <person name="Peter M."/>
            <person name="Kohler A."/>
            <person name="Ohm R.A."/>
            <person name="Kuo A."/>
            <person name="Krutzmann J."/>
            <person name="Morin E."/>
            <person name="Arend M."/>
            <person name="Barry K.W."/>
            <person name="Binder M."/>
            <person name="Choi C."/>
            <person name="Clum A."/>
            <person name="Copeland A."/>
            <person name="Grisel N."/>
            <person name="Haridas S."/>
            <person name="Kipfer T."/>
            <person name="LaButti K."/>
            <person name="Lindquist E."/>
            <person name="Lipzen A."/>
            <person name="Maire R."/>
            <person name="Meier B."/>
            <person name="Mihaltcheva S."/>
            <person name="Molinier V."/>
            <person name="Murat C."/>
            <person name="Poggeler S."/>
            <person name="Quandt C.A."/>
            <person name="Sperisen C."/>
            <person name="Tritt A."/>
            <person name="Tisserant E."/>
            <person name="Crous P.W."/>
            <person name="Henrissat B."/>
            <person name="Nehls U."/>
            <person name="Egli S."/>
            <person name="Spatafora J.W."/>
            <person name="Grigoriev I.V."/>
            <person name="Martin F.M."/>
        </authorList>
    </citation>
    <scope>NUCLEOTIDE SEQUENCE [LARGE SCALE GENOMIC DNA]</scope>
    <source>
        <strain evidence="2 3">CBS 207.34</strain>
    </source>
</reference>
<sequence length="316" mass="33812">MGLWLGPSGKRAAEQRERTHTHTHRAELGRRKSSNPKYCREPLKTFPPSTLRRPWLDAVAAPQTISRRSSSQRRGGNGVTLPYALSPSSQPCPGQTVRALSADSAAATQPSKTQPRKTQGSRQADKQASKQRTVIVARYPRRGSYGLRVTMMSCQIPKPCAGAPARGQLPQRTRGETSSNSNGNGNDTANADADATDDGDGDTFSGSTYLPSMRPQCVSSASSRRVRARMVRNRGEERRRSPLSDNGTSLLAKGRSGAIGQSPSTHTPKRTGHGAKFFAASPLPAIARHCPPLPTVARRAQSVEAAASEPSVAGRV</sequence>
<dbReference type="Proteomes" id="UP000250140">
    <property type="component" value="Unassembled WGS sequence"/>
</dbReference>
<accession>A0A8E2FDR7</accession>
<evidence type="ECO:0000313" key="2">
    <source>
        <dbReference type="EMBL" id="OCL14816.1"/>
    </source>
</evidence>
<organism evidence="2 3">
    <name type="scientific">Glonium stellatum</name>
    <dbReference type="NCBI Taxonomy" id="574774"/>
    <lineage>
        <taxon>Eukaryota</taxon>
        <taxon>Fungi</taxon>
        <taxon>Dikarya</taxon>
        <taxon>Ascomycota</taxon>
        <taxon>Pezizomycotina</taxon>
        <taxon>Dothideomycetes</taxon>
        <taxon>Pleosporomycetidae</taxon>
        <taxon>Gloniales</taxon>
        <taxon>Gloniaceae</taxon>
        <taxon>Glonium</taxon>
    </lineage>
</organism>
<dbReference type="EMBL" id="KV748526">
    <property type="protein sequence ID" value="OCL14816.1"/>
    <property type="molecule type" value="Genomic_DNA"/>
</dbReference>
<name>A0A8E2FDR7_9PEZI</name>
<keyword evidence="3" id="KW-1185">Reference proteome</keyword>
<evidence type="ECO:0000256" key="1">
    <source>
        <dbReference type="SAM" id="MobiDB-lite"/>
    </source>
</evidence>
<feature type="region of interest" description="Disordered" evidence="1">
    <location>
        <begin position="1"/>
        <end position="137"/>
    </location>
</feature>
<gene>
    <name evidence="2" type="ORF">AOQ84DRAFT_435403</name>
</gene>
<feature type="compositionally biased region" description="Polar residues" evidence="1">
    <location>
        <begin position="106"/>
        <end position="122"/>
    </location>
</feature>
<evidence type="ECO:0000313" key="3">
    <source>
        <dbReference type="Proteomes" id="UP000250140"/>
    </source>
</evidence>
<feature type="compositionally biased region" description="Low complexity" evidence="1">
    <location>
        <begin position="177"/>
        <end position="193"/>
    </location>
</feature>
<feature type="compositionally biased region" description="Basic and acidic residues" evidence="1">
    <location>
        <begin position="233"/>
        <end position="242"/>
    </location>
</feature>
<feature type="compositionally biased region" description="Basic and acidic residues" evidence="1">
    <location>
        <begin position="11"/>
        <end position="30"/>
    </location>
</feature>